<keyword evidence="2" id="KW-0732">Signal</keyword>
<dbReference type="EMBL" id="DQ826744">
    <property type="protein sequence ID" value="ABI15620.1"/>
    <property type="molecule type" value="Genomic_DNA"/>
</dbReference>
<organism evidence="4">
    <name type="scientific">consortium cosmid clone pGZ1</name>
    <dbReference type="NCBI Taxonomy" id="397422"/>
    <lineage>
        <taxon>Bacteria</taxon>
        <taxon>environmental samples</taxon>
    </lineage>
</organism>
<dbReference type="AlphaFoldDB" id="Q0MX91"/>
<dbReference type="Gene3D" id="3.40.50.2300">
    <property type="match status" value="2"/>
</dbReference>
<feature type="domain" description="Leucine-binding protein" evidence="3">
    <location>
        <begin position="43"/>
        <end position="379"/>
    </location>
</feature>
<comment type="similarity">
    <text evidence="1">Belongs to the leucine-binding protein family.</text>
</comment>
<evidence type="ECO:0000256" key="2">
    <source>
        <dbReference type="ARBA" id="ARBA00022729"/>
    </source>
</evidence>
<dbReference type="InterPro" id="IPR006311">
    <property type="entry name" value="TAT_signal"/>
</dbReference>
<dbReference type="CDD" id="cd20014">
    <property type="entry name" value="PBP1_RPA0668_benzoate-like"/>
    <property type="match status" value="1"/>
</dbReference>
<reference evidence="4" key="1">
    <citation type="journal article" date="2002" name="FEMS Microbiol. Lett.">
        <title>Characterization of bacterial consortia capable of degrading 4-chlorobenzoate and 4-bromobenzoate under denitrifying conditions.</title>
        <authorList>
            <person name="Song B."/>
            <person name="Kerkhof L.J."/>
            <person name="Haggblom M.M."/>
        </authorList>
    </citation>
    <scope>NUCLEOTIDE SEQUENCE</scope>
</reference>
<name>Q0MX91_9BACT</name>
<dbReference type="PANTHER" id="PTHR30483">
    <property type="entry name" value="LEUCINE-SPECIFIC-BINDING PROTEIN"/>
    <property type="match status" value="1"/>
</dbReference>
<evidence type="ECO:0000313" key="4">
    <source>
        <dbReference type="EMBL" id="ABI15620.1"/>
    </source>
</evidence>
<dbReference type="SUPFAM" id="SSF53822">
    <property type="entry name" value="Periplasmic binding protein-like I"/>
    <property type="match status" value="1"/>
</dbReference>
<proteinExistence type="inferred from homology"/>
<accession>Q0MX91</accession>
<dbReference type="InterPro" id="IPR028081">
    <property type="entry name" value="Leu-bd"/>
</dbReference>
<sequence>MNEQARQARDRRLFLKEASALAGLGCAATMLPMRRASAAPGRLRVGLMMPYSGTFAQLGAAMTNGFKLALEERGATLSGLDLDYVVLDDESQPAKAVEYANKLVKRDNIDVLVGTAHSGVALGMAKVARDTGVLWLIPLATADELTGPLCAPNIFRTSVSGWQSHYPLGKVLKGNGHKTAVFITWKYAAGEQMLAGFKEGYEKEGGHLVKELFLPFPQVEFQAMLTEIASLRPDAVVAFFGGAAASKFLKDYRAAGLKDKIPLYGSGFLTEGVLEAADGAAEGLETTLNYADGLTIAKDRSFRLAYAKTFKAQPDLFAVQGYDAGQLLAAGLSAVKGDVADKAGVIAAMETARIDSPRGVFTMSSAHNPVQDIYLRRVVGKENRFVGVAAKALADPARGCRL</sequence>
<reference evidence="4" key="2">
    <citation type="submission" date="2006-06" db="EMBL/GenBank/DDBJ databases">
        <authorList>
            <person name="Chae J.-C."/>
            <person name="Song B."/>
            <person name="Zylstra G.J."/>
        </authorList>
    </citation>
    <scope>NUCLEOTIDE SEQUENCE</scope>
</reference>
<dbReference type="PROSITE" id="PS51318">
    <property type="entry name" value="TAT"/>
    <property type="match status" value="1"/>
</dbReference>
<dbReference type="Pfam" id="PF13458">
    <property type="entry name" value="Peripla_BP_6"/>
    <property type="match status" value="1"/>
</dbReference>
<dbReference type="InterPro" id="IPR051010">
    <property type="entry name" value="BCAA_transport"/>
</dbReference>
<reference evidence="4" key="3">
    <citation type="journal article" date="2008" name="FEMS Microbiol. Lett.">
        <title>Identification of genes coding for hydrolytic dehalogenation in the metagenome derived from a denitrifying 4-chlorobenzoate degrading consortium.</title>
        <authorList>
            <person name="Chae J.C."/>
            <person name="Song B."/>
            <person name="Zylstra G.J."/>
        </authorList>
    </citation>
    <scope>NUCLEOTIDE SEQUENCE</scope>
</reference>
<protein>
    <submittedName>
        <fullName evidence="4">ABC-transporter substrate-binding protein</fullName>
    </submittedName>
</protein>
<evidence type="ECO:0000259" key="3">
    <source>
        <dbReference type="Pfam" id="PF13458"/>
    </source>
</evidence>
<dbReference type="InterPro" id="IPR028082">
    <property type="entry name" value="Peripla_BP_I"/>
</dbReference>
<evidence type="ECO:0000256" key="1">
    <source>
        <dbReference type="ARBA" id="ARBA00010062"/>
    </source>
</evidence>
<dbReference type="PANTHER" id="PTHR30483:SF6">
    <property type="entry name" value="PERIPLASMIC BINDING PROTEIN OF ABC TRANSPORTER FOR NATURAL AMINO ACIDS"/>
    <property type="match status" value="1"/>
</dbReference>